<evidence type="ECO:0000256" key="5">
    <source>
        <dbReference type="ARBA" id="ARBA00022741"/>
    </source>
</evidence>
<evidence type="ECO:0000256" key="7">
    <source>
        <dbReference type="ARBA" id="ARBA00023242"/>
    </source>
</evidence>
<dbReference type="GO" id="GO:0005524">
    <property type="term" value="F:ATP binding"/>
    <property type="evidence" value="ECO:0007669"/>
    <property type="project" value="UniProtKB-KW"/>
</dbReference>
<dbReference type="CDD" id="cd19518">
    <property type="entry name" value="RecA-like_NVL_r1-like"/>
    <property type="match status" value="1"/>
</dbReference>
<keyword evidence="5" id="KW-0547">Nucleotide-binding</keyword>
<keyword evidence="3" id="KW-0597">Phosphoprotein</keyword>
<dbReference type="GO" id="GO:0042273">
    <property type="term" value="P:ribosomal large subunit biogenesis"/>
    <property type="evidence" value="ECO:0007669"/>
    <property type="project" value="EnsemblFungi"/>
</dbReference>
<feature type="domain" description="AAA+ ATPase" evidence="9">
    <location>
        <begin position="498"/>
        <end position="634"/>
    </location>
</feature>
<name>A0A137PDK7_CONC2</name>
<dbReference type="InterPro" id="IPR050168">
    <property type="entry name" value="AAA_ATPase_domain"/>
</dbReference>
<dbReference type="GO" id="GO:0000055">
    <property type="term" value="P:ribosomal large subunit export from nucleus"/>
    <property type="evidence" value="ECO:0007669"/>
    <property type="project" value="EnsemblFungi"/>
</dbReference>
<dbReference type="GO" id="GO:0003723">
    <property type="term" value="F:RNA binding"/>
    <property type="evidence" value="ECO:0007669"/>
    <property type="project" value="TreeGrafter"/>
</dbReference>
<dbReference type="Gene3D" id="1.10.8.60">
    <property type="match status" value="2"/>
</dbReference>
<accession>A0A137PDK7</accession>
<dbReference type="PROSITE" id="PS00674">
    <property type="entry name" value="AAA"/>
    <property type="match status" value="2"/>
</dbReference>
<dbReference type="GO" id="GO:0016887">
    <property type="term" value="F:ATP hydrolysis activity"/>
    <property type="evidence" value="ECO:0007669"/>
    <property type="project" value="InterPro"/>
</dbReference>
<dbReference type="Proteomes" id="UP000070444">
    <property type="component" value="Unassembled WGS sequence"/>
</dbReference>
<dbReference type="InterPro" id="IPR027417">
    <property type="entry name" value="P-loop_NTPase"/>
</dbReference>
<protein>
    <submittedName>
        <fullName evidence="10">Ribosome biogenesis ATPase RIX7</fullName>
    </submittedName>
</protein>
<keyword evidence="6" id="KW-0067">ATP-binding</keyword>
<dbReference type="InterPro" id="IPR041569">
    <property type="entry name" value="AAA_lid_3"/>
</dbReference>
<keyword evidence="11" id="KW-1185">Reference proteome</keyword>
<evidence type="ECO:0000313" key="11">
    <source>
        <dbReference type="Proteomes" id="UP000070444"/>
    </source>
</evidence>
<comment type="similarity">
    <text evidence="2">Belongs to the AAA ATPase family.</text>
</comment>
<evidence type="ECO:0000256" key="8">
    <source>
        <dbReference type="SAM" id="MobiDB-lite"/>
    </source>
</evidence>
<evidence type="ECO:0000256" key="1">
    <source>
        <dbReference type="ARBA" id="ARBA00004123"/>
    </source>
</evidence>
<feature type="domain" description="AAA+ ATPase" evidence="9">
    <location>
        <begin position="195"/>
        <end position="335"/>
    </location>
</feature>
<dbReference type="EMBL" id="KQ964441">
    <property type="protein sequence ID" value="KXN73089.1"/>
    <property type="molecule type" value="Genomic_DNA"/>
</dbReference>
<dbReference type="SUPFAM" id="SSF52540">
    <property type="entry name" value="P-loop containing nucleoside triphosphate hydrolases"/>
    <property type="match status" value="2"/>
</dbReference>
<dbReference type="FunFam" id="3.40.50.300:FF:000365">
    <property type="entry name" value="Ribosome biogenesis ATPase RIX7"/>
    <property type="match status" value="1"/>
</dbReference>
<dbReference type="OrthoDB" id="27435at2759"/>
<dbReference type="Gene3D" id="3.40.50.300">
    <property type="entry name" value="P-loop containing nucleotide triphosphate hydrolases"/>
    <property type="match status" value="2"/>
</dbReference>
<dbReference type="InterPro" id="IPR003959">
    <property type="entry name" value="ATPase_AAA_core"/>
</dbReference>
<evidence type="ECO:0000256" key="2">
    <source>
        <dbReference type="ARBA" id="ARBA00006914"/>
    </source>
</evidence>
<proteinExistence type="inferred from homology"/>
<dbReference type="Pfam" id="PF00004">
    <property type="entry name" value="AAA"/>
    <property type="match status" value="2"/>
</dbReference>
<dbReference type="FunFam" id="1.10.8.60:FF:000110">
    <property type="entry name" value="Ribosome biogenesis ATPase RIX7"/>
    <property type="match status" value="1"/>
</dbReference>
<dbReference type="GO" id="GO:0030687">
    <property type="term" value="C:preribosome, large subunit precursor"/>
    <property type="evidence" value="ECO:0007669"/>
    <property type="project" value="EnsemblFungi"/>
</dbReference>
<feature type="region of interest" description="Disordered" evidence="8">
    <location>
        <begin position="127"/>
        <end position="152"/>
    </location>
</feature>
<dbReference type="InterPro" id="IPR003960">
    <property type="entry name" value="ATPase_AAA_CS"/>
</dbReference>
<keyword evidence="4" id="KW-0677">Repeat</keyword>
<gene>
    <name evidence="10" type="ORF">CONCODRAFT_3973</name>
</gene>
<evidence type="ECO:0000256" key="6">
    <source>
        <dbReference type="ARBA" id="ARBA00022840"/>
    </source>
</evidence>
<dbReference type="STRING" id="796925.A0A137PDK7"/>
<evidence type="ECO:0000259" key="9">
    <source>
        <dbReference type="SMART" id="SM00382"/>
    </source>
</evidence>
<dbReference type="OMA" id="GLWSTHR"/>
<dbReference type="Pfam" id="PF17862">
    <property type="entry name" value="AAA_lid_3"/>
    <property type="match status" value="2"/>
</dbReference>
<evidence type="ECO:0000256" key="3">
    <source>
        <dbReference type="ARBA" id="ARBA00022553"/>
    </source>
</evidence>
<dbReference type="PANTHER" id="PTHR23077">
    <property type="entry name" value="AAA-FAMILY ATPASE"/>
    <property type="match status" value="1"/>
</dbReference>
<sequence length="750" mass="82596">MGPNTKRTFGGSLSNQYVNKLYELILRYVKEFEIQNPKEELDITTFLDSAQKWHLPLKRVKQPLLVSSAEQALQKYLTELTPQEAGTPTISLIESDEEKPLEANSIATTPNSTVNNSLNQNMMKMWKTSSKSDQKEEGSGNPAKKAKKSSSSYQTAPTYVLEDLGGMDAIIEEVLELVVMPIRHPEIYLHTGIDPPRGILLHGPPGCGKTMLANALAGELGVPFLPISAPSVVSGMSGESEKKIRDVFDEARNSAPCILFIDEIDAITPKRETAQRQMEHRMVAQLLTCLDDLSWDKTNHQPVIVLAATNRPDSIDPALRRAGRFDREIQLPIPDELSRERILKVMSSKLKLSGDLNLTQLAKLTPGYVGADLKALVTAAGMIAVKRIFSTLVHQTSTTPTLEDPTDDPAPLTIQRFLTVHSDPLSDEELESLAINLDDFLEAVKKVQPSSKREGFATVPGVSWSDIGALSTIRQELRMAIVEPIRHRDLFTQVGISASCGVLLWGPPGCGKTLLAKAVANEAHSNFISVKGPELLNKYVGESERSIRQVFDRARASSPCVVFFDEMDALCGRRDENQSEVSARVVNTLLTELDGLESRKQVFIIAATNRPDMIDPAILRPGRLDKLLYVELPTPDERADILKTLTKKTPLSDAVDLKSIAHDDRATGFSGADLASLVRESSVVALKSALYKGPSENQSDGELRAELAQEKKVLVSMDHFNTALNKVSPSVSKQDMKLFEGLKVKFGWKY</sequence>
<reference evidence="10 11" key="1">
    <citation type="journal article" date="2015" name="Genome Biol. Evol.">
        <title>Phylogenomic analyses indicate that early fungi evolved digesting cell walls of algal ancestors of land plants.</title>
        <authorList>
            <person name="Chang Y."/>
            <person name="Wang S."/>
            <person name="Sekimoto S."/>
            <person name="Aerts A.L."/>
            <person name="Choi C."/>
            <person name="Clum A."/>
            <person name="LaButti K.M."/>
            <person name="Lindquist E.A."/>
            <person name="Yee Ngan C."/>
            <person name="Ohm R.A."/>
            <person name="Salamov A.A."/>
            <person name="Grigoriev I.V."/>
            <person name="Spatafora J.W."/>
            <person name="Berbee M.L."/>
        </authorList>
    </citation>
    <scope>NUCLEOTIDE SEQUENCE [LARGE SCALE GENOMIC DNA]</scope>
    <source>
        <strain evidence="10 11">NRRL 28638</strain>
    </source>
</reference>
<comment type="subcellular location">
    <subcellularLocation>
        <location evidence="1">Nucleus</location>
    </subcellularLocation>
</comment>
<evidence type="ECO:0000313" key="10">
    <source>
        <dbReference type="EMBL" id="KXN73089.1"/>
    </source>
</evidence>
<dbReference type="GO" id="GO:1990275">
    <property type="term" value="F:preribosome binding"/>
    <property type="evidence" value="ECO:0007669"/>
    <property type="project" value="TreeGrafter"/>
</dbReference>
<dbReference type="PANTHER" id="PTHR23077:SF171">
    <property type="entry name" value="NUCLEAR VALOSIN-CONTAINING PROTEIN-LIKE"/>
    <property type="match status" value="1"/>
</dbReference>
<evidence type="ECO:0000256" key="4">
    <source>
        <dbReference type="ARBA" id="ARBA00022737"/>
    </source>
</evidence>
<dbReference type="SMART" id="SM00382">
    <property type="entry name" value="AAA"/>
    <property type="match status" value="2"/>
</dbReference>
<keyword evidence="7" id="KW-0539">Nucleus</keyword>
<dbReference type="GO" id="GO:0005730">
    <property type="term" value="C:nucleolus"/>
    <property type="evidence" value="ECO:0007669"/>
    <property type="project" value="EnsemblFungi"/>
</dbReference>
<dbReference type="FunFam" id="1.10.8.60:FF:000081">
    <property type="entry name" value="AAA family ATPase/60S ribosome export protein"/>
    <property type="match status" value="1"/>
</dbReference>
<dbReference type="FunFam" id="3.40.50.300:FF:000018">
    <property type="entry name" value="Cell division control 48"/>
    <property type="match status" value="1"/>
</dbReference>
<dbReference type="AlphaFoldDB" id="A0A137PDK7"/>
<dbReference type="InterPro" id="IPR003593">
    <property type="entry name" value="AAA+_ATPase"/>
</dbReference>
<dbReference type="CDD" id="cd19530">
    <property type="entry name" value="RecA-like_NVL_r2-like"/>
    <property type="match status" value="1"/>
</dbReference>
<organism evidence="10 11">
    <name type="scientific">Conidiobolus coronatus (strain ATCC 28846 / CBS 209.66 / NRRL 28638)</name>
    <name type="common">Delacroixia coronata</name>
    <dbReference type="NCBI Taxonomy" id="796925"/>
    <lineage>
        <taxon>Eukaryota</taxon>
        <taxon>Fungi</taxon>
        <taxon>Fungi incertae sedis</taxon>
        <taxon>Zoopagomycota</taxon>
        <taxon>Entomophthoromycotina</taxon>
        <taxon>Entomophthoromycetes</taxon>
        <taxon>Entomophthorales</taxon>
        <taxon>Ancylistaceae</taxon>
        <taxon>Conidiobolus</taxon>
    </lineage>
</organism>